<dbReference type="InterPro" id="IPR036047">
    <property type="entry name" value="F-box-like_dom_sf"/>
</dbReference>
<dbReference type="AlphaFoldDB" id="A0A2H3BNG4"/>
<evidence type="ECO:0000313" key="2">
    <source>
        <dbReference type="EMBL" id="PBK71200.1"/>
    </source>
</evidence>
<dbReference type="Pfam" id="PF12937">
    <property type="entry name" value="F-box-like"/>
    <property type="match status" value="1"/>
</dbReference>
<evidence type="ECO:0000313" key="3">
    <source>
        <dbReference type="Proteomes" id="UP000218334"/>
    </source>
</evidence>
<dbReference type="SUPFAM" id="SSF81383">
    <property type="entry name" value="F-box domain"/>
    <property type="match status" value="1"/>
</dbReference>
<dbReference type="Gene3D" id="3.80.10.10">
    <property type="entry name" value="Ribonuclease Inhibitor"/>
    <property type="match status" value="1"/>
</dbReference>
<dbReference type="InterPro" id="IPR032675">
    <property type="entry name" value="LRR_dom_sf"/>
</dbReference>
<feature type="domain" description="F-box" evidence="1">
    <location>
        <begin position="10"/>
        <end position="56"/>
    </location>
</feature>
<dbReference type="PROSITE" id="PS50181">
    <property type="entry name" value="FBOX"/>
    <property type="match status" value="1"/>
</dbReference>
<evidence type="ECO:0000259" key="1">
    <source>
        <dbReference type="PROSITE" id="PS50181"/>
    </source>
</evidence>
<proteinExistence type="predicted"/>
<protein>
    <recommendedName>
        <fullName evidence="1">F-box domain-containing protein</fullName>
    </recommendedName>
</protein>
<organism evidence="2 3">
    <name type="scientific">Armillaria solidipes</name>
    <dbReference type="NCBI Taxonomy" id="1076256"/>
    <lineage>
        <taxon>Eukaryota</taxon>
        <taxon>Fungi</taxon>
        <taxon>Dikarya</taxon>
        <taxon>Basidiomycota</taxon>
        <taxon>Agaricomycotina</taxon>
        <taxon>Agaricomycetes</taxon>
        <taxon>Agaricomycetidae</taxon>
        <taxon>Agaricales</taxon>
        <taxon>Marasmiineae</taxon>
        <taxon>Physalacriaceae</taxon>
        <taxon>Armillaria</taxon>
    </lineage>
</organism>
<name>A0A2H3BNG4_9AGAR</name>
<reference evidence="3" key="1">
    <citation type="journal article" date="2017" name="Nat. Ecol. Evol.">
        <title>Genome expansion and lineage-specific genetic innovations in the forest pathogenic fungi Armillaria.</title>
        <authorList>
            <person name="Sipos G."/>
            <person name="Prasanna A.N."/>
            <person name="Walter M.C."/>
            <person name="O'Connor E."/>
            <person name="Balint B."/>
            <person name="Krizsan K."/>
            <person name="Kiss B."/>
            <person name="Hess J."/>
            <person name="Varga T."/>
            <person name="Slot J."/>
            <person name="Riley R."/>
            <person name="Boka B."/>
            <person name="Rigling D."/>
            <person name="Barry K."/>
            <person name="Lee J."/>
            <person name="Mihaltcheva S."/>
            <person name="LaButti K."/>
            <person name="Lipzen A."/>
            <person name="Waldron R."/>
            <person name="Moloney N.M."/>
            <person name="Sperisen C."/>
            <person name="Kredics L."/>
            <person name="Vagvoelgyi C."/>
            <person name="Patrignani A."/>
            <person name="Fitzpatrick D."/>
            <person name="Nagy I."/>
            <person name="Doyle S."/>
            <person name="Anderson J.B."/>
            <person name="Grigoriev I.V."/>
            <person name="Gueldener U."/>
            <person name="Muensterkoetter M."/>
            <person name="Nagy L.G."/>
        </authorList>
    </citation>
    <scope>NUCLEOTIDE SEQUENCE [LARGE SCALE GENOMIC DNA]</scope>
    <source>
        <strain evidence="3">28-4</strain>
    </source>
</reference>
<dbReference type="InterPro" id="IPR001810">
    <property type="entry name" value="F-box_dom"/>
</dbReference>
<dbReference type="EMBL" id="KZ293424">
    <property type="protein sequence ID" value="PBK71200.1"/>
    <property type="molecule type" value="Genomic_DNA"/>
</dbReference>
<accession>A0A2H3BNG4</accession>
<sequence length="435" mass="49460">MAQVYRRVDSVTLNDLPNELLLLIFQDLDPSSLIGVSCLCRRINTVALTFLLFPKMDFSDCLSRLRANTLCFGLSDSLSFSSIPALRLSFSMRQPLDFLSCHFTEEYIREIEQVEKLFETGRQLQHVILRFRRCSTPMPTSCVAVDRLFWPLHRVQCRALAVYDSLPVTYDNGARFSGPVLSTLEDITISRAPFVLSDFFREWTISSMNSSTLTVVILECVDIRALLPSLTLPFLRKFTVRCPDLPLSHVTPFLSRHPTIQSLILRISFDDAELAPGSLPKVDVLSSTAECLSRLLSSPDSMQHLRSMTCYNANIPVPSIVPEANAVQTLFQTIALRTSITDLSIPLMNLNIESEAWLNINPRFEHLLTAITRLRIDLSPAADVEVRRRIIESVVLFPEVKTLILWRGQWDGFARQLRQTCPRIERIVSNMRDIL</sequence>
<dbReference type="Proteomes" id="UP000218334">
    <property type="component" value="Unassembled WGS sequence"/>
</dbReference>
<keyword evidence="3" id="KW-1185">Reference proteome</keyword>
<gene>
    <name evidence="2" type="ORF">ARMSODRAFT_66707</name>
</gene>